<dbReference type="Gene3D" id="3.40.50.2020">
    <property type="match status" value="1"/>
</dbReference>
<dbReference type="PANTHER" id="PTHR47505:SF1">
    <property type="entry name" value="DNA UTILIZATION PROTEIN YHGH"/>
    <property type="match status" value="1"/>
</dbReference>
<dbReference type="Pfam" id="PF18912">
    <property type="entry name" value="DZR_2"/>
    <property type="match status" value="1"/>
</dbReference>
<keyword evidence="5" id="KW-1185">Reference proteome</keyword>
<dbReference type="AlphaFoldDB" id="A0A517LV83"/>
<evidence type="ECO:0000259" key="2">
    <source>
        <dbReference type="Pfam" id="PF00156"/>
    </source>
</evidence>
<organism evidence="4 5">
    <name type="scientific">Rosistilla ulvae</name>
    <dbReference type="NCBI Taxonomy" id="1930277"/>
    <lineage>
        <taxon>Bacteria</taxon>
        <taxon>Pseudomonadati</taxon>
        <taxon>Planctomycetota</taxon>
        <taxon>Planctomycetia</taxon>
        <taxon>Pirellulales</taxon>
        <taxon>Pirellulaceae</taxon>
        <taxon>Rosistilla</taxon>
    </lineage>
</organism>
<feature type="domain" description="Phosphoribosyltransferase" evidence="2">
    <location>
        <begin position="173"/>
        <end position="268"/>
    </location>
</feature>
<accession>A0A517LV83</accession>
<protein>
    <submittedName>
        <fullName evidence="4">DNA utilization protein GntX</fullName>
    </submittedName>
</protein>
<gene>
    <name evidence="4" type="ORF">EC9_06940</name>
</gene>
<reference evidence="4 5" key="1">
    <citation type="submission" date="2019-02" db="EMBL/GenBank/DDBJ databases">
        <title>Deep-cultivation of Planctomycetes and their phenomic and genomic characterization uncovers novel biology.</title>
        <authorList>
            <person name="Wiegand S."/>
            <person name="Jogler M."/>
            <person name="Boedeker C."/>
            <person name="Pinto D."/>
            <person name="Vollmers J."/>
            <person name="Rivas-Marin E."/>
            <person name="Kohn T."/>
            <person name="Peeters S.H."/>
            <person name="Heuer A."/>
            <person name="Rast P."/>
            <person name="Oberbeckmann S."/>
            <person name="Bunk B."/>
            <person name="Jeske O."/>
            <person name="Meyerdierks A."/>
            <person name="Storesund J.E."/>
            <person name="Kallscheuer N."/>
            <person name="Luecker S."/>
            <person name="Lage O.M."/>
            <person name="Pohl T."/>
            <person name="Merkel B.J."/>
            <person name="Hornburger P."/>
            <person name="Mueller R.-W."/>
            <person name="Bruemmer F."/>
            <person name="Labrenz M."/>
            <person name="Spormann A.M."/>
            <person name="Op den Camp H."/>
            <person name="Overmann J."/>
            <person name="Amann R."/>
            <person name="Jetten M.S.M."/>
            <person name="Mascher T."/>
            <person name="Medema M.H."/>
            <person name="Devos D.P."/>
            <person name="Kaster A.-K."/>
            <person name="Ovreas L."/>
            <person name="Rohde M."/>
            <person name="Galperin M.Y."/>
            <person name="Jogler C."/>
        </authorList>
    </citation>
    <scope>NUCLEOTIDE SEQUENCE [LARGE SCALE GENOMIC DNA]</scope>
    <source>
        <strain evidence="4 5">EC9</strain>
    </source>
</reference>
<evidence type="ECO:0000313" key="4">
    <source>
        <dbReference type="EMBL" id="QDS86530.1"/>
    </source>
</evidence>
<sequence>MAVQRKFPFMAGDRSPRAALAGGLRRDSAWSHVPLSIARAFLEMVYPPTCTLCGGALVDPGAIEMCDACIDAVRGKCRHWCRRCGMPMEPMRLGEPTCNRCLKQKLPFAEVVVLGRYEGAMREAVIAGKKFIHEPLMMALGGLLGEQIASRMDSIPEIVTFVPSHWRRRLGRGTVPAATLAKQVGRVLGRPVHAATRCVRGTTKQGKLVADQRAANILNAFALRRRYHPNGHSYLLIDDVMTTGSTMCEVTRVLLAAGATRVCVAATARGVGKN</sequence>
<dbReference type="InterPro" id="IPR029057">
    <property type="entry name" value="PRTase-like"/>
</dbReference>
<dbReference type="Proteomes" id="UP000319557">
    <property type="component" value="Chromosome"/>
</dbReference>
<evidence type="ECO:0000259" key="3">
    <source>
        <dbReference type="Pfam" id="PF18912"/>
    </source>
</evidence>
<dbReference type="EMBL" id="CP036261">
    <property type="protein sequence ID" value="QDS86530.1"/>
    <property type="molecule type" value="Genomic_DNA"/>
</dbReference>
<dbReference type="Pfam" id="PF00156">
    <property type="entry name" value="Pribosyltran"/>
    <property type="match status" value="1"/>
</dbReference>
<name>A0A517LV83_9BACT</name>
<evidence type="ECO:0000313" key="5">
    <source>
        <dbReference type="Proteomes" id="UP000319557"/>
    </source>
</evidence>
<dbReference type="PANTHER" id="PTHR47505">
    <property type="entry name" value="DNA UTILIZATION PROTEIN YHGH"/>
    <property type="match status" value="1"/>
</dbReference>
<dbReference type="InterPro" id="IPR000836">
    <property type="entry name" value="PRTase_dom"/>
</dbReference>
<dbReference type="InterPro" id="IPR044005">
    <property type="entry name" value="DZR_2"/>
</dbReference>
<feature type="domain" description="Double zinc ribbon" evidence="3">
    <location>
        <begin position="42"/>
        <end position="102"/>
    </location>
</feature>
<comment type="similarity">
    <text evidence="1">Belongs to the ComF/GntX family.</text>
</comment>
<proteinExistence type="inferred from homology"/>
<dbReference type="KEGG" id="ruv:EC9_06940"/>
<dbReference type="SUPFAM" id="SSF53271">
    <property type="entry name" value="PRTase-like"/>
    <property type="match status" value="1"/>
</dbReference>
<dbReference type="CDD" id="cd06223">
    <property type="entry name" value="PRTases_typeI"/>
    <property type="match status" value="1"/>
</dbReference>
<dbReference type="InterPro" id="IPR051910">
    <property type="entry name" value="ComF/GntX_DNA_util-trans"/>
</dbReference>
<evidence type="ECO:0000256" key="1">
    <source>
        <dbReference type="ARBA" id="ARBA00008007"/>
    </source>
</evidence>